<reference evidence="2" key="1">
    <citation type="submission" date="2021-08" db="EMBL/GenBank/DDBJ databases">
        <title>WGS assembly of Ceratopteris richardii.</title>
        <authorList>
            <person name="Marchant D.B."/>
            <person name="Chen G."/>
            <person name="Jenkins J."/>
            <person name="Shu S."/>
            <person name="Leebens-Mack J."/>
            <person name="Grimwood J."/>
            <person name="Schmutz J."/>
            <person name="Soltis P."/>
            <person name="Soltis D."/>
            <person name="Chen Z.-H."/>
        </authorList>
    </citation>
    <scope>NUCLEOTIDE SEQUENCE</scope>
    <source>
        <strain evidence="2">Whitten #5841</strain>
        <tissue evidence="2">Leaf</tissue>
    </source>
</reference>
<feature type="region of interest" description="Disordered" evidence="1">
    <location>
        <begin position="358"/>
        <end position="380"/>
    </location>
</feature>
<dbReference type="EMBL" id="CM035422">
    <property type="protein sequence ID" value="KAH7373609.1"/>
    <property type="molecule type" value="Genomic_DNA"/>
</dbReference>
<accession>A0A8T2SWV8</accession>
<dbReference type="OrthoDB" id="2735833at2759"/>
<comment type="caution">
    <text evidence="2">The sequence shown here is derived from an EMBL/GenBank/DDBJ whole genome shotgun (WGS) entry which is preliminary data.</text>
</comment>
<protein>
    <submittedName>
        <fullName evidence="2">Uncharacterized protein</fullName>
    </submittedName>
</protein>
<feature type="region of interest" description="Disordered" evidence="1">
    <location>
        <begin position="176"/>
        <end position="195"/>
    </location>
</feature>
<dbReference type="Proteomes" id="UP000825935">
    <property type="component" value="Chromosome 17"/>
</dbReference>
<proteinExistence type="predicted"/>
<name>A0A8T2SWV8_CERRI</name>
<evidence type="ECO:0000313" key="3">
    <source>
        <dbReference type="Proteomes" id="UP000825935"/>
    </source>
</evidence>
<feature type="compositionally biased region" description="Basic and acidic residues" evidence="1">
    <location>
        <begin position="181"/>
        <end position="195"/>
    </location>
</feature>
<keyword evidence="3" id="KW-1185">Reference proteome</keyword>
<gene>
    <name evidence="2" type="ORF">KP509_17G064900</name>
</gene>
<evidence type="ECO:0000313" key="2">
    <source>
        <dbReference type="EMBL" id="KAH7373609.1"/>
    </source>
</evidence>
<organism evidence="2 3">
    <name type="scientific">Ceratopteris richardii</name>
    <name type="common">Triangle waterfern</name>
    <dbReference type="NCBI Taxonomy" id="49495"/>
    <lineage>
        <taxon>Eukaryota</taxon>
        <taxon>Viridiplantae</taxon>
        <taxon>Streptophyta</taxon>
        <taxon>Embryophyta</taxon>
        <taxon>Tracheophyta</taxon>
        <taxon>Polypodiopsida</taxon>
        <taxon>Polypodiidae</taxon>
        <taxon>Polypodiales</taxon>
        <taxon>Pteridineae</taxon>
        <taxon>Pteridaceae</taxon>
        <taxon>Parkerioideae</taxon>
        <taxon>Ceratopteris</taxon>
    </lineage>
</organism>
<evidence type="ECO:0000256" key="1">
    <source>
        <dbReference type="SAM" id="MobiDB-lite"/>
    </source>
</evidence>
<dbReference type="AlphaFoldDB" id="A0A8T2SWV8"/>
<sequence length="380" mass="42423">MDLVGLRKVSEVISMGMNTSNVGGRTSALPSFHCHLAISNGRLEKEGVISEIDEDSKIAIAGTTRSVAKLVREARMKGNNVEWSELVATMCQSPLLEPCNAVINRSEKSITKGKAALGFDIGPEKSLVDERNNVERSELVAKTRQSRALELFHALIDRSYKYITKGKAALRFDELSNTESQNKHSEPYDNNAKRENKESDALKFGGSPNDRIFVTPHDSMVTEVDTWFQALIGDKDILKETEIGTNVIARIVAESEAQFKDLAADLRCYEWNNEWKVLDIGVLRYPDPDHPLFKVYRIQLTAWSACKRTKFNQSYSNGITGEFSCREYRPRVSVIAELAESVRKQAVHEAEAMFGNPNEQCKDTLHSGNPSSAPPDPVPM</sequence>